<dbReference type="KEGG" id="rhoz:GXP67_31415"/>
<dbReference type="Proteomes" id="UP000480178">
    <property type="component" value="Chromosome"/>
</dbReference>
<feature type="domain" description="Peptidase S74" evidence="2">
    <location>
        <begin position="261"/>
        <end position="301"/>
    </location>
</feature>
<keyword evidence="4" id="KW-1185">Reference proteome</keyword>
<dbReference type="AlphaFoldDB" id="A0A6C0GSB9"/>
<feature type="signal peptide" evidence="1">
    <location>
        <begin position="1"/>
        <end position="23"/>
    </location>
</feature>
<evidence type="ECO:0000256" key="1">
    <source>
        <dbReference type="SAM" id="SignalP"/>
    </source>
</evidence>
<organism evidence="3 4">
    <name type="scientific">Rhodocytophaga rosea</name>
    <dbReference type="NCBI Taxonomy" id="2704465"/>
    <lineage>
        <taxon>Bacteria</taxon>
        <taxon>Pseudomonadati</taxon>
        <taxon>Bacteroidota</taxon>
        <taxon>Cytophagia</taxon>
        <taxon>Cytophagales</taxon>
        <taxon>Rhodocytophagaceae</taxon>
        <taxon>Rhodocytophaga</taxon>
    </lineage>
</organism>
<protein>
    <submittedName>
        <fullName evidence="3">Tail fiber domain-containing protein</fullName>
    </submittedName>
</protein>
<dbReference type="InterPro" id="IPR030392">
    <property type="entry name" value="S74_ICA"/>
</dbReference>
<gene>
    <name evidence="3" type="ORF">GXP67_31415</name>
</gene>
<evidence type="ECO:0000313" key="4">
    <source>
        <dbReference type="Proteomes" id="UP000480178"/>
    </source>
</evidence>
<name>A0A6C0GSB9_9BACT</name>
<sequence>MSTFRFFASLLTATLLLTQPAAAQLKNFFAGPGAGASNTTGSRNTFVGAFAGFSNTSGNSNTFFGESAGSKITNGFANAFFGTFAGTDNTTGGLNAFFGENAGRKNTICLRNAFFGASAGTDNTSGSFNAFFGEAAGANNTTSFSNAFFGAGAGLSNTIGRENTFVGRSAGIENITGNGNSYFGFEAGNPSNLQNLTNATAIGHRALVSRSNALVLGSIAGKNEATSDVNVGIGVDAPTFQLHLSKNSAAKPGSSSWTVASDERLKKNVQTFTDGLNLLLQVKPVTYHYNGKAGMPTEYGFPLK</sequence>
<dbReference type="Pfam" id="PF13884">
    <property type="entry name" value="Peptidase_S74"/>
    <property type="match status" value="1"/>
</dbReference>
<evidence type="ECO:0000259" key="2">
    <source>
        <dbReference type="Pfam" id="PF13884"/>
    </source>
</evidence>
<feature type="chain" id="PRO_5025547447" evidence="1">
    <location>
        <begin position="24"/>
        <end position="304"/>
    </location>
</feature>
<keyword evidence="1" id="KW-0732">Signal</keyword>
<accession>A0A6C0GSB9</accession>
<evidence type="ECO:0000313" key="3">
    <source>
        <dbReference type="EMBL" id="QHT70837.1"/>
    </source>
</evidence>
<reference evidence="3 4" key="1">
    <citation type="submission" date="2020-01" db="EMBL/GenBank/DDBJ databases">
        <authorList>
            <person name="Kim M.K."/>
        </authorList>
    </citation>
    <scope>NUCLEOTIDE SEQUENCE [LARGE SCALE GENOMIC DNA]</scope>
    <source>
        <strain evidence="3 4">172606-1</strain>
    </source>
</reference>
<dbReference type="RefSeq" id="WP_162446794.1">
    <property type="nucleotide sequence ID" value="NZ_CP048222.1"/>
</dbReference>
<dbReference type="EMBL" id="CP048222">
    <property type="protein sequence ID" value="QHT70837.1"/>
    <property type="molecule type" value="Genomic_DNA"/>
</dbReference>
<proteinExistence type="predicted"/>